<sequence>MAFSATVHSRSPLLPGGRPDITMDAKPPKTLVFDEDGDTLIILPYFTSTTEAADGQKPSPKVDESGEKQPADDTLETVHMKVSKKHLMLASRRAQKLFLGPWKETESQGTDGLHHWLFEPFFTPEAFEIVLNIIHGHTKMVPTKIGLATLADIAAVVDDLQCEDAVWFIVKSWIRLLEKRLPESICENLVRWILISSVFDEPSIFEHCTQVAIRFTCKQLDTTGLPIRPSIIDGMEAQRIALLDGMVAHLEDQRDRLIRGTLGCHFNCRSSYLGALIQGMHSTGILPILDVDSPKVDPSKAPHRGLSVQSAMATISGIQFPEVYTRSEFFVSGHPELHTCHLKKSLELHLEAVGKGIRGLNLDEFVRI</sequence>
<dbReference type="AlphaFoldDB" id="A0A0B7K9U8"/>
<evidence type="ECO:0008006" key="3">
    <source>
        <dbReference type="Google" id="ProtNLM"/>
    </source>
</evidence>
<feature type="compositionally biased region" description="Basic and acidic residues" evidence="1">
    <location>
        <begin position="60"/>
        <end position="73"/>
    </location>
</feature>
<dbReference type="EMBL" id="CDPU01000038">
    <property type="protein sequence ID" value="CEO53884.1"/>
    <property type="molecule type" value="Genomic_DNA"/>
</dbReference>
<feature type="region of interest" description="Disordered" evidence="1">
    <location>
        <begin position="51"/>
        <end position="73"/>
    </location>
</feature>
<reference evidence="2" key="1">
    <citation type="submission" date="2015-01" db="EMBL/GenBank/DDBJ databases">
        <authorList>
            <person name="Durling Mikael"/>
        </authorList>
    </citation>
    <scope>NUCLEOTIDE SEQUENCE</scope>
</reference>
<name>A0A0B7K9U8_BIOOC</name>
<evidence type="ECO:0000313" key="2">
    <source>
        <dbReference type="EMBL" id="CEO53884.1"/>
    </source>
</evidence>
<evidence type="ECO:0000256" key="1">
    <source>
        <dbReference type="SAM" id="MobiDB-lite"/>
    </source>
</evidence>
<feature type="region of interest" description="Disordered" evidence="1">
    <location>
        <begin position="1"/>
        <end position="22"/>
    </location>
</feature>
<protein>
    <recommendedName>
        <fullName evidence="3">BTB domain-containing protein</fullName>
    </recommendedName>
</protein>
<organism evidence="2">
    <name type="scientific">Bionectria ochroleuca</name>
    <name type="common">Gliocladium roseum</name>
    <dbReference type="NCBI Taxonomy" id="29856"/>
    <lineage>
        <taxon>Eukaryota</taxon>
        <taxon>Fungi</taxon>
        <taxon>Dikarya</taxon>
        <taxon>Ascomycota</taxon>
        <taxon>Pezizomycotina</taxon>
        <taxon>Sordariomycetes</taxon>
        <taxon>Hypocreomycetidae</taxon>
        <taxon>Hypocreales</taxon>
        <taxon>Bionectriaceae</taxon>
        <taxon>Clonostachys</taxon>
    </lineage>
</organism>
<accession>A0A0B7K9U8</accession>
<proteinExistence type="predicted"/>
<gene>
    <name evidence="2" type="ORF">BN869_000009942_1</name>
</gene>